<reference evidence="1 2" key="1">
    <citation type="journal article" date="2013" name="Int. J. Syst. Evol. Microbiol.">
        <title>Ilumatobacter nonamiense sp. nov. and Ilumatobacter coccineum sp. nov., isolated from seashore sand.</title>
        <authorList>
            <person name="Matsumoto A."/>
            <person name="Kasai H."/>
            <person name="Matsuo Y."/>
            <person name="Shizuri Y."/>
            <person name="Ichikawa N."/>
            <person name="Fujita N."/>
            <person name="Omura S."/>
            <person name="Takahashi Y."/>
        </authorList>
    </citation>
    <scope>NUCLEOTIDE SEQUENCE [LARGE SCALE GENOMIC DNA]</scope>
    <source>
        <strain evidence="2">NBRC 103263 / KCTC 29153 / YM16-304</strain>
    </source>
</reference>
<dbReference type="RefSeq" id="WP_015442620.1">
    <property type="nucleotide sequence ID" value="NC_020520.1"/>
</dbReference>
<evidence type="ECO:0000313" key="1">
    <source>
        <dbReference type="EMBL" id="BAN03373.1"/>
    </source>
</evidence>
<accession>A0A6C7EAL2</accession>
<name>A0A6C7EAL2_ILUCY</name>
<gene>
    <name evidence="1" type="ORF">YM304_30590</name>
</gene>
<organism evidence="1 2">
    <name type="scientific">Ilumatobacter coccineus (strain NBRC 103263 / KCTC 29153 / YM16-304)</name>
    <dbReference type="NCBI Taxonomy" id="1313172"/>
    <lineage>
        <taxon>Bacteria</taxon>
        <taxon>Bacillati</taxon>
        <taxon>Actinomycetota</taxon>
        <taxon>Acidimicrobiia</taxon>
        <taxon>Acidimicrobiales</taxon>
        <taxon>Ilumatobacteraceae</taxon>
        <taxon>Ilumatobacter</taxon>
    </lineage>
</organism>
<keyword evidence="2" id="KW-1185">Reference proteome</keyword>
<dbReference type="KEGG" id="aym:YM304_30590"/>
<protein>
    <submittedName>
        <fullName evidence="1">Uncharacterized protein</fullName>
    </submittedName>
</protein>
<dbReference type="Proteomes" id="UP000011863">
    <property type="component" value="Chromosome"/>
</dbReference>
<dbReference type="PROSITE" id="PS51257">
    <property type="entry name" value="PROKAR_LIPOPROTEIN"/>
    <property type="match status" value="1"/>
</dbReference>
<evidence type="ECO:0000313" key="2">
    <source>
        <dbReference type="Proteomes" id="UP000011863"/>
    </source>
</evidence>
<dbReference type="AlphaFoldDB" id="A0A6C7EAL2"/>
<proteinExistence type="predicted"/>
<sequence length="209" mass="21991">MQHRLLAVVGAVALIAVGCDDGVPDLDTEPAAERIRALLDANGADVDLDECPVADFSTLLADSFELLDDQLVRDALVGASRSTTFSTDSTPAAGIACELVDESGATAGFVFLDAPADLAAFTSDLATGSLDGVTVDVDESRLYRGGRFHRVCADADTSALDSCAVDWLDDDVMIGVFATGEGAIEIDVDDLQERFEYLLPTIVERLGDD</sequence>
<dbReference type="EMBL" id="AP012057">
    <property type="protein sequence ID" value="BAN03373.1"/>
    <property type="molecule type" value="Genomic_DNA"/>
</dbReference>